<dbReference type="eggNOG" id="COG0596">
    <property type="taxonomic scope" value="Bacteria"/>
</dbReference>
<evidence type="ECO:0000259" key="1">
    <source>
        <dbReference type="Pfam" id="PF00561"/>
    </source>
</evidence>
<organism evidence="2 3">
    <name type="scientific">Bacillus zhangzhouensis</name>
    <dbReference type="NCBI Taxonomy" id="1178540"/>
    <lineage>
        <taxon>Bacteria</taxon>
        <taxon>Bacillati</taxon>
        <taxon>Bacillota</taxon>
        <taxon>Bacilli</taxon>
        <taxon>Bacillales</taxon>
        <taxon>Bacillaceae</taxon>
        <taxon>Bacillus</taxon>
    </lineage>
</organism>
<dbReference type="OrthoDB" id="9773293at2"/>
<sequence length="304" mass="34764">MDVIHLKDGRKMGLIEYGDREGFPVFFFHGTPGSRIMFLEDDPMSKELGIRLISLDRPGFGLSDPKPGRTILDWAKDVQEAADHLGISHFSVLGVSGGGAFAAGCAYQLPDRILSAALISSATPFQDGKPPKSMLKENKLAFFLSKRFPWLLKASFRAQKKLIEKKPEKFKKLTKNGNKHLHPWDRQFLQTDEQLELMMRHLHEATRQSVDECIHEPDLLSRPWAFDMKDIQIPVDVWHGKEDTMAPFEEIEKMASTIPNVKTYYIDQAGHFLTDVDDIWRDILLTLKTRAEKQHQEHASKKTQ</sequence>
<dbReference type="AlphaFoldDB" id="A0A081L7E4"/>
<feature type="domain" description="AB hydrolase-1" evidence="1">
    <location>
        <begin position="24"/>
        <end position="274"/>
    </location>
</feature>
<dbReference type="Proteomes" id="UP000028091">
    <property type="component" value="Unassembled WGS sequence"/>
</dbReference>
<dbReference type="SUPFAM" id="SSF53474">
    <property type="entry name" value="alpha/beta-Hydrolases"/>
    <property type="match status" value="1"/>
</dbReference>
<name>A0A081L7E4_9BACI</name>
<dbReference type="EMBL" id="JOTP01000030">
    <property type="protein sequence ID" value="KEP25170.1"/>
    <property type="molecule type" value="Genomic_DNA"/>
</dbReference>
<dbReference type="InterPro" id="IPR029058">
    <property type="entry name" value="AB_hydrolase_fold"/>
</dbReference>
<dbReference type="Pfam" id="PF00561">
    <property type="entry name" value="Abhydrolase_1"/>
    <property type="match status" value="1"/>
</dbReference>
<dbReference type="PANTHER" id="PTHR45763:SF46">
    <property type="entry name" value="AB HYDROLASE-1 DOMAIN-CONTAINING PROTEIN"/>
    <property type="match status" value="1"/>
</dbReference>
<reference evidence="2 3" key="1">
    <citation type="submission" date="2012-09" db="EMBL/GenBank/DDBJ databases">
        <title>Genome Sequence of Bacillus sp. DW5-4.</title>
        <authorList>
            <person name="Lai Q."/>
            <person name="Liu Y."/>
            <person name="Shao Z."/>
        </authorList>
    </citation>
    <scope>NUCLEOTIDE SEQUENCE [LARGE SCALE GENOMIC DNA]</scope>
    <source>
        <strain evidence="2 3">DW5-4</strain>
    </source>
</reference>
<comment type="caution">
    <text evidence="2">The sequence shown here is derived from an EMBL/GenBank/DDBJ whole genome shotgun (WGS) entry which is preliminary data.</text>
</comment>
<gene>
    <name evidence="2" type="ORF">BA70_11675</name>
</gene>
<protein>
    <submittedName>
        <fullName evidence="2">Peptidase</fullName>
    </submittedName>
</protein>
<keyword evidence="3" id="KW-1185">Reference proteome</keyword>
<dbReference type="RefSeq" id="WP_034324580.1">
    <property type="nucleotide sequence ID" value="NZ_JBCMYH010000019.1"/>
</dbReference>
<dbReference type="PANTHER" id="PTHR45763">
    <property type="entry name" value="HYDROLASE, ALPHA/BETA FOLD FAMILY PROTEIN, EXPRESSED-RELATED"/>
    <property type="match status" value="1"/>
</dbReference>
<dbReference type="InterPro" id="IPR000073">
    <property type="entry name" value="AB_hydrolase_1"/>
</dbReference>
<dbReference type="PRINTS" id="PR00111">
    <property type="entry name" value="ABHYDROLASE"/>
</dbReference>
<proteinExistence type="predicted"/>
<dbReference type="Gene3D" id="3.40.50.1820">
    <property type="entry name" value="alpha/beta hydrolase"/>
    <property type="match status" value="1"/>
</dbReference>
<evidence type="ECO:0000313" key="3">
    <source>
        <dbReference type="Proteomes" id="UP000028091"/>
    </source>
</evidence>
<accession>A0A081L7E4</accession>
<evidence type="ECO:0000313" key="2">
    <source>
        <dbReference type="EMBL" id="KEP25170.1"/>
    </source>
</evidence>